<feature type="compositionally biased region" description="Pro residues" evidence="1">
    <location>
        <begin position="89"/>
        <end position="98"/>
    </location>
</feature>
<feature type="region of interest" description="Disordered" evidence="1">
    <location>
        <begin position="1"/>
        <end position="22"/>
    </location>
</feature>
<keyword evidence="3" id="KW-1185">Reference proteome</keyword>
<comment type="caution">
    <text evidence="2">The sequence shown here is derived from an EMBL/GenBank/DDBJ whole genome shotgun (WGS) entry which is preliminary data.</text>
</comment>
<dbReference type="EMBL" id="JAHYIQ010000006">
    <property type="protein sequence ID" value="KAK1131585.1"/>
    <property type="molecule type" value="Genomic_DNA"/>
</dbReference>
<gene>
    <name evidence="2" type="ORF">K0M31_017878</name>
</gene>
<evidence type="ECO:0000256" key="1">
    <source>
        <dbReference type="SAM" id="MobiDB-lite"/>
    </source>
</evidence>
<evidence type="ECO:0000313" key="2">
    <source>
        <dbReference type="EMBL" id="KAK1131585.1"/>
    </source>
</evidence>
<feature type="region of interest" description="Disordered" evidence="1">
    <location>
        <begin position="76"/>
        <end position="98"/>
    </location>
</feature>
<organism evidence="2 3">
    <name type="scientific">Melipona bicolor</name>
    <dbReference type="NCBI Taxonomy" id="60889"/>
    <lineage>
        <taxon>Eukaryota</taxon>
        <taxon>Metazoa</taxon>
        <taxon>Ecdysozoa</taxon>
        <taxon>Arthropoda</taxon>
        <taxon>Hexapoda</taxon>
        <taxon>Insecta</taxon>
        <taxon>Pterygota</taxon>
        <taxon>Neoptera</taxon>
        <taxon>Endopterygota</taxon>
        <taxon>Hymenoptera</taxon>
        <taxon>Apocrita</taxon>
        <taxon>Aculeata</taxon>
        <taxon>Apoidea</taxon>
        <taxon>Anthophila</taxon>
        <taxon>Apidae</taxon>
        <taxon>Melipona</taxon>
    </lineage>
</organism>
<proteinExistence type="predicted"/>
<sequence>MAERPSVVLTKHMRGRETGGRGRRYLTTVLTIVHRTAYGGEGSKEKQRSKDKLVQEPDAGPSHYRMLSQAAETLDPFDGRTSLKDAKILPPPITINGP</sequence>
<feature type="compositionally biased region" description="Basic and acidic residues" evidence="1">
    <location>
        <begin position="77"/>
        <end position="87"/>
    </location>
</feature>
<dbReference type="Proteomes" id="UP001177670">
    <property type="component" value="Unassembled WGS sequence"/>
</dbReference>
<feature type="compositionally biased region" description="Basic and acidic residues" evidence="1">
    <location>
        <begin position="42"/>
        <end position="55"/>
    </location>
</feature>
<reference evidence="2" key="1">
    <citation type="submission" date="2021-10" db="EMBL/GenBank/DDBJ databases">
        <title>Melipona bicolor Genome sequencing and assembly.</title>
        <authorList>
            <person name="Araujo N.S."/>
            <person name="Arias M.C."/>
        </authorList>
    </citation>
    <scope>NUCLEOTIDE SEQUENCE</scope>
    <source>
        <strain evidence="2">USP_2M_L1-L4_2017</strain>
        <tissue evidence="2">Whole body</tissue>
    </source>
</reference>
<feature type="region of interest" description="Disordered" evidence="1">
    <location>
        <begin position="37"/>
        <end position="63"/>
    </location>
</feature>
<dbReference type="AlphaFoldDB" id="A0AA40G5P5"/>
<accession>A0AA40G5P5</accession>
<protein>
    <submittedName>
        <fullName evidence="2">Uncharacterized protein</fullName>
    </submittedName>
</protein>
<name>A0AA40G5P5_9HYME</name>
<evidence type="ECO:0000313" key="3">
    <source>
        <dbReference type="Proteomes" id="UP001177670"/>
    </source>
</evidence>